<comment type="caution">
    <text evidence="2">The sequence shown here is derived from an EMBL/GenBank/DDBJ whole genome shotgun (WGS) entry which is preliminary data.</text>
</comment>
<dbReference type="Proteomes" id="UP000886653">
    <property type="component" value="Unassembled WGS sequence"/>
</dbReference>
<keyword evidence="1" id="KW-0472">Membrane</keyword>
<reference evidence="2" key="1">
    <citation type="submission" date="2013-11" db="EMBL/GenBank/DDBJ databases">
        <title>Genome sequence of the fusiform rust pathogen reveals effectors for host alternation and coevolution with pine.</title>
        <authorList>
            <consortium name="DOE Joint Genome Institute"/>
            <person name="Smith K."/>
            <person name="Pendleton A."/>
            <person name="Kubisiak T."/>
            <person name="Anderson C."/>
            <person name="Salamov A."/>
            <person name="Aerts A."/>
            <person name="Riley R."/>
            <person name="Clum A."/>
            <person name="Lindquist E."/>
            <person name="Ence D."/>
            <person name="Campbell M."/>
            <person name="Kronenberg Z."/>
            <person name="Feau N."/>
            <person name="Dhillon B."/>
            <person name="Hamelin R."/>
            <person name="Burleigh J."/>
            <person name="Smith J."/>
            <person name="Yandell M."/>
            <person name="Nelson C."/>
            <person name="Grigoriev I."/>
            <person name="Davis J."/>
        </authorList>
    </citation>
    <scope>NUCLEOTIDE SEQUENCE</scope>
    <source>
        <strain evidence="2">G11</strain>
    </source>
</reference>
<evidence type="ECO:0000256" key="1">
    <source>
        <dbReference type="SAM" id="Phobius"/>
    </source>
</evidence>
<dbReference type="AlphaFoldDB" id="A0A9P6NBK2"/>
<organism evidence="2 3">
    <name type="scientific">Cronartium quercuum f. sp. fusiforme G11</name>
    <dbReference type="NCBI Taxonomy" id="708437"/>
    <lineage>
        <taxon>Eukaryota</taxon>
        <taxon>Fungi</taxon>
        <taxon>Dikarya</taxon>
        <taxon>Basidiomycota</taxon>
        <taxon>Pucciniomycotina</taxon>
        <taxon>Pucciniomycetes</taxon>
        <taxon>Pucciniales</taxon>
        <taxon>Coleosporiaceae</taxon>
        <taxon>Cronartium</taxon>
    </lineage>
</organism>
<feature type="transmembrane region" description="Helical" evidence="1">
    <location>
        <begin position="37"/>
        <end position="60"/>
    </location>
</feature>
<keyword evidence="3" id="KW-1185">Reference proteome</keyword>
<sequence length="76" mass="9198">MVFFFFFFLVWFGLGWMEDLYFYFVSLNLCLSTTGELYSWFSCGILIYLLQMSLFTRTYLIISFYSIHMSLDTLRS</sequence>
<gene>
    <name evidence="2" type="ORF">CROQUDRAFT_224919</name>
</gene>
<evidence type="ECO:0000313" key="3">
    <source>
        <dbReference type="Proteomes" id="UP000886653"/>
    </source>
</evidence>
<name>A0A9P6NBK2_9BASI</name>
<evidence type="ECO:0000313" key="2">
    <source>
        <dbReference type="EMBL" id="KAG0142587.1"/>
    </source>
</evidence>
<keyword evidence="1" id="KW-0812">Transmembrane</keyword>
<protein>
    <submittedName>
        <fullName evidence="2">Uncharacterized protein</fullName>
    </submittedName>
</protein>
<proteinExistence type="predicted"/>
<dbReference type="EMBL" id="MU167344">
    <property type="protein sequence ID" value="KAG0142587.1"/>
    <property type="molecule type" value="Genomic_DNA"/>
</dbReference>
<accession>A0A9P6NBK2</accession>
<keyword evidence="1" id="KW-1133">Transmembrane helix</keyword>